<dbReference type="OrthoDB" id="1953536at2"/>
<dbReference type="EMBL" id="SLWV01000001">
    <property type="protein sequence ID" value="TCO80069.1"/>
    <property type="molecule type" value="Genomic_DNA"/>
</dbReference>
<evidence type="ECO:0000313" key="2">
    <source>
        <dbReference type="Proteomes" id="UP000294919"/>
    </source>
</evidence>
<proteinExistence type="predicted"/>
<dbReference type="RefSeq" id="WP_132241961.1">
    <property type="nucleotide sequence ID" value="NZ_SLWV01000001.1"/>
</dbReference>
<organism evidence="1 2">
    <name type="scientific">Marinisporobacter balticus</name>
    <dbReference type="NCBI Taxonomy" id="2018667"/>
    <lineage>
        <taxon>Bacteria</taxon>
        <taxon>Bacillati</taxon>
        <taxon>Bacillota</taxon>
        <taxon>Clostridia</taxon>
        <taxon>Peptostreptococcales</taxon>
        <taxon>Thermotaleaceae</taxon>
        <taxon>Marinisporobacter</taxon>
    </lineage>
</organism>
<sequence length="214" mass="25388">MSIKKISSSNKARINTMYVNRNTVINQVNPISPIKKINKMYNQSFQSSQNNFFSTSNFYDHLKKLKEEYFYFYKVQQELEYTLKEFIHTDYKDLIAMIRDLVYRYNKSIISLKNLDTSFDTNYCQSIQIILSSYKLPLEKIGINIQNDYQLSLDESTLRSILRDNRNAIQFLLNTKTGFIRKLYNAFKNIKLPTYEEPYNITTEDSSSIIDKKC</sequence>
<name>A0A4R2L7F7_9FIRM</name>
<keyword evidence="2" id="KW-1185">Reference proteome</keyword>
<gene>
    <name evidence="1" type="ORF">EV214_101307</name>
</gene>
<comment type="caution">
    <text evidence="1">The sequence shown here is derived from an EMBL/GenBank/DDBJ whole genome shotgun (WGS) entry which is preliminary data.</text>
</comment>
<protein>
    <submittedName>
        <fullName evidence="1">Uncharacterized protein</fullName>
    </submittedName>
</protein>
<evidence type="ECO:0000313" key="1">
    <source>
        <dbReference type="EMBL" id="TCO80069.1"/>
    </source>
</evidence>
<reference evidence="1 2" key="1">
    <citation type="submission" date="2019-03" db="EMBL/GenBank/DDBJ databases">
        <title>Genomic Encyclopedia of Type Strains, Phase IV (KMG-IV): sequencing the most valuable type-strain genomes for metagenomic binning, comparative biology and taxonomic classification.</title>
        <authorList>
            <person name="Goeker M."/>
        </authorList>
    </citation>
    <scope>NUCLEOTIDE SEQUENCE [LARGE SCALE GENOMIC DNA]</scope>
    <source>
        <strain evidence="1 2">DSM 102940</strain>
    </source>
</reference>
<dbReference type="AlphaFoldDB" id="A0A4R2L7F7"/>
<dbReference type="Proteomes" id="UP000294919">
    <property type="component" value="Unassembled WGS sequence"/>
</dbReference>
<accession>A0A4R2L7F7</accession>